<organism evidence="1 2">
    <name type="scientific">Conger conger</name>
    <name type="common">Conger eel</name>
    <name type="synonym">Muraena conger</name>
    <dbReference type="NCBI Taxonomy" id="82655"/>
    <lineage>
        <taxon>Eukaryota</taxon>
        <taxon>Metazoa</taxon>
        <taxon>Chordata</taxon>
        <taxon>Craniata</taxon>
        <taxon>Vertebrata</taxon>
        <taxon>Euteleostomi</taxon>
        <taxon>Actinopterygii</taxon>
        <taxon>Neopterygii</taxon>
        <taxon>Teleostei</taxon>
        <taxon>Anguilliformes</taxon>
        <taxon>Congridae</taxon>
        <taxon>Conger</taxon>
    </lineage>
</organism>
<reference evidence="1" key="1">
    <citation type="journal article" date="2023" name="Science">
        <title>Genome structures resolve the early diversification of teleost fishes.</title>
        <authorList>
            <person name="Parey E."/>
            <person name="Louis A."/>
            <person name="Montfort J."/>
            <person name="Bouchez O."/>
            <person name="Roques C."/>
            <person name="Iampietro C."/>
            <person name="Lluch J."/>
            <person name="Castinel A."/>
            <person name="Donnadieu C."/>
            <person name="Desvignes T."/>
            <person name="Floi Bucao C."/>
            <person name="Jouanno E."/>
            <person name="Wen M."/>
            <person name="Mejri S."/>
            <person name="Dirks R."/>
            <person name="Jansen H."/>
            <person name="Henkel C."/>
            <person name="Chen W.J."/>
            <person name="Zahm M."/>
            <person name="Cabau C."/>
            <person name="Klopp C."/>
            <person name="Thompson A.W."/>
            <person name="Robinson-Rechavi M."/>
            <person name="Braasch I."/>
            <person name="Lecointre G."/>
            <person name="Bobe J."/>
            <person name="Postlethwait J.H."/>
            <person name="Berthelot C."/>
            <person name="Roest Crollius H."/>
            <person name="Guiguen Y."/>
        </authorList>
    </citation>
    <scope>NUCLEOTIDE SEQUENCE</scope>
    <source>
        <strain evidence="1">Concon-B</strain>
    </source>
</reference>
<protein>
    <submittedName>
        <fullName evidence="1">Uncharacterized protein</fullName>
    </submittedName>
</protein>
<accession>A0A9Q1DLY5</accession>
<evidence type="ECO:0000313" key="2">
    <source>
        <dbReference type="Proteomes" id="UP001152803"/>
    </source>
</evidence>
<keyword evidence="2" id="KW-1185">Reference proteome</keyword>
<dbReference type="EMBL" id="JAFJMO010000006">
    <property type="protein sequence ID" value="KAJ8274848.1"/>
    <property type="molecule type" value="Genomic_DNA"/>
</dbReference>
<sequence length="115" mass="13603">MCCRWRLRLSPEARSDPAFTVSVFRQPGTHRKDLLTLNLHTCEKASLPFLLMDPRLHILEFHFKISYQHISDSQTRVFFFPAETVLSGCACVWKWVLLKDEDCLKMKFLHVLYDM</sequence>
<comment type="caution">
    <text evidence="1">The sequence shown here is derived from an EMBL/GenBank/DDBJ whole genome shotgun (WGS) entry which is preliminary data.</text>
</comment>
<proteinExistence type="predicted"/>
<evidence type="ECO:0000313" key="1">
    <source>
        <dbReference type="EMBL" id="KAJ8274848.1"/>
    </source>
</evidence>
<dbReference type="Proteomes" id="UP001152803">
    <property type="component" value="Unassembled WGS sequence"/>
</dbReference>
<name>A0A9Q1DLY5_CONCO</name>
<dbReference type="AlphaFoldDB" id="A0A9Q1DLY5"/>
<gene>
    <name evidence="1" type="ORF">COCON_G00094730</name>
</gene>